<name>A0A0F9LNV3_9ZZZZ</name>
<gene>
    <name evidence="1" type="ORF">LCGC14_1254030</name>
</gene>
<dbReference type="EMBL" id="LAZR01006898">
    <property type="protein sequence ID" value="KKM88896.1"/>
    <property type="molecule type" value="Genomic_DNA"/>
</dbReference>
<evidence type="ECO:0000313" key="1">
    <source>
        <dbReference type="EMBL" id="KKM88896.1"/>
    </source>
</evidence>
<protein>
    <submittedName>
        <fullName evidence="1">Uncharacterized protein</fullName>
    </submittedName>
</protein>
<dbReference type="AlphaFoldDB" id="A0A0F9LNV3"/>
<reference evidence="1" key="1">
    <citation type="journal article" date="2015" name="Nature">
        <title>Complex archaea that bridge the gap between prokaryotes and eukaryotes.</title>
        <authorList>
            <person name="Spang A."/>
            <person name="Saw J.H."/>
            <person name="Jorgensen S.L."/>
            <person name="Zaremba-Niedzwiedzka K."/>
            <person name="Martijn J."/>
            <person name="Lind A.E."/>
            <person name="van Eijk R."/>
            <person name="Schleper C."/>
            <person name="Guy L."/>
            <person name="Ettema T.J."/>
        </authorList>
    </citation>
    <scope>NUCLEOTIDE SEQUENCE</scope>
</reference>
<organism evidence="1">
    <name type="scientific">marine sediment metagenome</name>
    <dbReference type="NCBI Taxonomy" id="412755"/>
    <lineage>
        <taxon>unclassified sequences</taxon>
        <taxon>metagenomes</taxon>
        <taxon>ecological metagenomes</taxon>
    </lineage>
</organism>
<sequence>MSEAKKCLHCDADMDGSYGEITEDRELVVVDEKVQEATILNKGDCLCSTCYLNLTMYRRIRG</sequence>
<comment type="caution">
    <text evidence="1">The sequence shown here is derived from an EMBL/GenBank/DDBJ whole genome shotgun (WGS) entry which is preliminary data.</text>
</comment>
<accession>A0A0F9LNV3</accession>
<proteinExistence type="predicted"/>